<keyword evidence="2" id="KW-1185">Reference proteome</keyword>
<evidence type="ECO:0000313" key="2">
    <source>
        <dbReference type="Proteomes" id="UP001226577"/>
    </source>
</evidence>
<gene>
    <name evidence="1" type="ORF">J2X98_001244</name>
</gene>
<organism evidence="1 2">
    <name type="scientific">Pseudarthrobacter enclensis</name>
    <dbReference type="NCBI Taxonomy" id="993070"/>
    <lineage>
        <taxon>Bacteria</taxon>
        <taxon>Bacillati</taxon>
        <taxon>Actinomycetota</taxon>
        <taxon>Actinomycetes</taxon>
        <taxon>Micrococcales</taxon>
        <taxon>Micrococcaceae</taxon>
        <taxon>Pseudarthrobacter</taxon>
    </lineage>
</organism>
<name>A0ABT9RSB5_9MICC</name>
<protein>
    <recommendedName>
        <fullName evidence="3">Transposase</fullName>
    </recommendedName>
</protein>
<dbReference type="RefSeq" id="WP_307305581.1">
    <property type="nucleotide sequence ID" value="NZ_JAUSRE010000005.1"/>
</dbReference>
<comment type="caution">
    <text evidence="1">The sequence shown here is derived from an EMBL/GenBank/DDBJ whole genome shotgun (WGS) entry which is preliminary data.</text>
</comment>
<dbReference type="EMBL" id="JAUSRE010000005">
    <property type="protein sequence ID" value="MDP9887666.1"/>
    <property type="molecule type" value="Genomic_DNA"/>
</dbReference>
<evidence type="ECO:0008006" key="3">
    <source>
        <dbReference type="Google" id="ProtNLM"/>
    </source>
</evidence>
<sequence length="53" mass="5828">MALRGLAEHFQTAIEKATERIFTKLLADTMNSSRLRLALQKGGRGEANSSEHA</sequence>
<proteinExistence type="predicted"/>
<evidence type="ECO:0000313" key="1">
    <source>
        <dbReference type="EMBL" id="MDP9887666.1"/>
    </source>
</evidence>
<dbReference type="Proteomes" id="UP001226577">
    <property type="component" value="Unassembled WGS sequence"/>
</dbReference>
<reference evidence="1 2" key="1">
    <citation type="submission" date="2023-07" db="EMBL/GenBank/DDBJ databases">
        <title>Sorghum-associated microbial communities from plants grown in Nebraska, USA.</title>
        <authorList>
            <person name="Schachtman D."/>
        </authorList>
    </citation>
    <scope>NUCLEOTIDE SEQUENCE [LARGE SCALE GENOMIC DNA]</scope>
    <source>
        <strain evidence="1 2">CC222</strain>
    </source>
</reference>
<accession>A0ABT9RSB5</accession>